<proteinExistence type="predicted"/>
<evidence type="ECO:0000313" key="3">
    <source>
        <dbReference type="Proteomes" id="UP000199120"/>
    </source>
</evidence>
<dbReference type="OrthoDB" id="282960at2"/>
<reference evidence="3" key="1">
    <citation type="submission" date="2016-10" db="EMBL/GenBank/DDBJ databases">
        <authorList>
            <person name="Varghese N."/>
            <person name="Submissions S."/>
        </authorList>
    </citation>
    <scope>NUCLEOTIDE SEQUENCE [LARGE SCALE GENOMIC DNA]</scope>
    <source>
        <strain evidence="3">LMG 26416</strain>
    </source>
</reference>
<keyword evidence="1" id="KW-0175">Coiled coil</keyword>
<dbReference type="Proteomes" id="UP000199120">
    <property type="component" value="Unassembled WGS sequence"/>
</dbReference>
<dbReference type="Pfam" id="PF09998">
    <property type="entry name" value="DUF2239"/>
    <property type="match status" value="1"/>
</dbReference>
<evidence type="ECO:0008006" key="4">
    <source>
        <dbReference type="Google" id="ProtNLM"/>
    </source>
</evidence>
<evidence type="ECO:0000256" key="1">
    <source>
        <dbReference type="SAM" id="Coils"/>
    </source>
</evidence>
<keyword evidence="3" id="KW-1185">Reference proteome</keyword>
<dbReference type="AlphaFoldDB" id="A0A1H7HLH3"/>
<dbReference type="STRING" id="416943.SAMN05445871_3359"/>
<protein>
    <recommendedName>
        <fullName evidence="4">DUF2239 domain-containing protein</fullName>
    </recommendedName>
</protein>
<name>A0A1H7HLH3_9BURK</name>
<feature type="coiled-coil region" evidence="1">
    <location>
        <begin position="133"/>
        <end position="160"/>
    </location>
</feature>
<dbReference type="RefSeq" id="WP_090546678.1">
    <property type="nucleotide sequence ID" value="NZ_FNSR01000001.1"/>
</dbReference>
<dbReference type="EMBL" id="FOAJ01000002">
    <property type="protein sequence ID" value="SEK50978.1"/>
    <property type="molecule type" value="Genomic_DNA"/>
</dbReference>
<evidence type="ECO:0000313" key="2">
    <source>
        <dbReference type="EMBL" id="SEK50978.1"/>
    </source>
</evidence>
<accession>A0A1H7HLH3</accession>
<sequence>MTKQCTVFAGTRLIARGLPAAVAERVKQAVARGEAATILIFDDRDARTLRFDPRLSIEQLAAQLAVVEGADGNPSNASGLGNTAGLAGLAVDPPRGRGRPKLGVVAREVTLLPRHWDWLAMQPGGASVTLRRLVDGAREVENAKERVKAAQETVHRFMLALALELPGYEDALRALYAGERERFDAANAEWPHGVRDYARELAAAAFGDDELAMSPRPADA</sequence>
<gene>
    <name evidence="2" type="ORF">SAMN05192542_102322</name>
</gene>
<dbReference type="InterPro" id="IPR018715">
    <property type="entry name" value="DUF2239"/>
</dbReference>
<organism evidence="2 3">
    <name type="scientific">Paraburkholderia caballeronis</name>
    <dbReference type="NCBI Taxonomy" id="416943"/>
    <lineage>
        <taxon>Bacteria</taxon>
        <taxon>Pseudomonadati</taxon>
        <taxon>Pseudomonadota</taxon>
        <taxon>Betaproteobacteria</taxon>
        <taxon>Burkholderiales</taxon>
        <taxon>Burkholderiaceae</taxon>
        <taxon>Paraburkholderia</taxon>
    </lineage>
</organism>